<evidence type="ECO:0000256" key="1">
    <source>
        <dbReference type="ARBA" id="ARBA00001974"/>
    </source>
</evidence>
<proteinExistence type="inferred from homology"/>
<dbReference type="GO" id="GO:0050660">
    <property type="term" value="F:flavin adenine dinucleotide binding"/>
    <property type="evidence" value="ECO:0007669"/>
    <property type="project" value="InterPro"/>
</dbReference>
<dbReference type="EMBL" id="CP155447">
    <property type="protein sequence ID" value="XBH03726.1"/>
    <property type="molecule type" value="Genomic_DNA"/>
</dbReference>
<dbReference type="SUPFAM" id="SSF47203">
    <property type="entry name" value="Acyl-CoA dehydrogenase C-terminal domain-like"/>
    <property type="match status" value="1"/>
</dbReference>
<dbReference type="Gene3D" id="1.20.140.10">
    <property type="entry name" value="Butyryl-CoA Dehydrogenase, subunit A, domain 3"/>
    <property type="match status" value="1"/>
</dbReference>
<dbReference type="Pfam" id="PF02771">
    <property type="entry name" value="Acyl-CoA_dh_N"/>
    <property type="match status" value="1"/>
</dbReference>
<dbReference type="AlphaFoldDB" id="A0AAU7CER6"/>
<sequence>MNFSLSAEQQDWQDRAIAFAKENLVDDLLGRDERREFWREGWRRCASFGIQGLPIPAEYGGKGQDLQATIAAMEGLGYGCADNGLIFAINASMWTNSIPILRYGTEAQKQQFLPGLCDGTFVGANGASEVDAGSDIFSMQTRAERRGDRWILNGRKTWVTSGPVADLFVCYATSAPERGVMGISAFIIPRETPGFRVVREIPKLGVRTVPMGELALEDCELPGESLLGREGRGAEVFNCSMEWERGAILASALGTMKRQLERCITHVRTRKQFGKPIGKNQSVANKIVDMAVRLETCRPLVYRIGWLKAQGKDATLEAAMAKLHVSDCFVKNSLDAVQLFGAAGFVSETGIEKDLRDSIGSTIYSGTNEIQRNVIAQHLIR</sequence>
<gene>
    <name evidence="10" type="ORF">V5E97_36285</name>
</gene>
<dbReference type="InterPro" id="IPR009100">
    <property type="entry name" value="AcylCoA_DH/oxidase_NM_dom_sf"/>
</dbReference>
<evidence type="ECO:0000256" key="3">
    <source>
        <dbReference type="ARBA" id="ARBA00022630"/>
    </source>
</evidence>
<evidence type="ECO:0000256" key="6">
    <source>
        <dbReference type="RuleBase" id="RU362125"/>
    </source>
</evidence>
<evidence type="ECO:0000313" key="10">
    <source>
        <dbReference type="EMBL" id="XBH03726.1"/>
    </source>
</evidence>
<dbReference type="Gene3D" id="1.10.540.10">
    <property type="entry name" value="Acyl-CoA dehydrogenase/oxidase, N-terminal domain"/>
    <property type="match status" value="1"/>
</dbReference>
<dbReference type="InterPro" id="IPR036250">
    <property type="entry name" value="AcylCo_DH-like_C"/>
</dbReference>
<evidence type="ECO:0000256" key="4">
    <source>
        <dbReference type="ARBA" id="ARBA00022827"/>
    </source>
</evidence>
<keyword evidence="3 6" id="KW-0285">Flavoprotein</keyword>
<evidence type="ECO:0000259" key="8">
    <source>
        <dbReference type="Pfam" id="PF02770"/>
    </source>
</evidence>
<dbReference type="Pfam" id="PF00441">
    <property type="entry name" value="Acyl-CoA_dh_1"/>
    <property type="match status" value="1"/>
</dbReference>
<reference evidence="10" key="1">
    <citation type="submission" date="2024-05" db="EMBL/GenBank/DDBJ databases">
        <title>Planctomycetes of the genus Singulisphaera possess chitinolytic capabilities.</title>
        <authorList>
            <person name="Ivanova A."/>
        </authorList>
    </citation>
    <scope>NUCLEOTIDE SEQUENCE</scope>
    <source>
        <strain evidence="10">Ch08T</strain>
    </source>
</reference>
<dbReference type="SUPFAM" id="SSF56645">
    <property type="entry name" value="Acyl-CoA dehydrogenase NM domain-like"/>
    <property type="match status" value="1"/>
</dbReference>
<feature type="domain" description="Acyl-CoA dehydrogenase/oxidase C-terminal" evidence="7">
    <location>
        <begin position="231"/>
        <end position="379"/>
    </location>
</feature>
<evidence type="ECO:0000259" key="7">
    <source>
        <dbReference type="Pfam" id="PF00441"/>
    </source>
</evidence>
<accession>A0AAU7CER6</accession>
<keyword evidence="4 6" id="KW-0274">FAD</keyword>
<dbReference type="PANTHER" id="PTHR43884">
    <property type="entry name" value="ACYL-COA DEHYDROGENASE"/>
    <property type="match status" value="1"/>
</dbReference>
<dbReference type="FunFam" id="1.20.140.10:FF:000001">
    <property type="entry name" value="Acyl-CoA dehydrogenase"/>
    <property type="match status" value="1"/>
</dbReference>
<dbReference type="PANTHER" id="PTHR43884:SF12">
    <property type="entry name" value="ISOVALERYL-COA DEHYDROGENASE, MITOCHONDRIAL-RELATED"/>
    <property type="match status" value="1"/>
</dbReference>
<evidence type="ECO:0000259" key="9">
    <source>
        <dbReference type="Pfam" id="PF02771"/>
    </source>
</evidence>
<evidence type="ECO:0000256" key="2">
    <source>
        <dbReference type="ARBA" id="ARBA00009347"/>
    </source>
</evidence>
<name>A0AAU7CER6_9BACT</name>
<comment type="similarity">
    <text evidence="2 6">Belongs to the acyl-CoA dehydrogenase family.</text>
</comment>
<comment type="cofactor">
    <cofactor evidence="1 6">
        <name>FAD</name>
        <dbReference type="ChEBI" id="CHEBI:57692"/>
    </cofactor>
</comment>
<feature type="domain" description="Acyl-CoA dehydrogenase/oxidase N-terminal" evidence="9">
    <location>
        <begin position="6"/>
        <end position="119"/>
    </location>
</feature>
<dbReference type="InterPro" id="IPR006091">
    <property type="entry name" value="Acyl-CoA_Oxase/DH_mid-dom"/>
</dbReference>
<dbReference type="RefSeq" id="WP_406696464.1">
    <property type="nucleotide sequence ID" value="NZ_CP155447.1"/>
</dbReference>
<keyword evidence="5 6" id="KW-0560">Oxidoreductase</keyword>
<dbReference type="FunFam" id="2.40.110.10:FF:000002">
    <property type="entry name" value="Acyl-CoA dehydrogenase fadE12"/>
    <property type="match status" value="1"/>
</dbReference>
<protein>
    <submittedName>
        <fullName evidence="10">Acyl-CoA dehydrogenase family protein</fullName>
    </submittedName>
</protein>
<evidence type="ECO:0000256" key="5">
    <source>
        <dbReference type="ARBA" id="ARBA00023002"/>
    </source>
</evidence>
<dbReference type="InterPro" id="IPR046373">
    <property type="entry name" value="Acyl-CoA_Oxase/DH_mid-dom_sf"/>
</dbReference>
<dbReference type="Pfam" id="PF02770">
    <property type="entry name" value="Acyl-CoA_dh_M"/>
    <property type="match status" value="1"/>
</dbReference>
<dbReference type="InterPro" id="IPR013786">
    <property type="entry name" value="AcylCoA_DH/ox_N"/>
</dbReference>
<dbReference type="Gene3D" id="2.40.110.10">
    <property type="entry name" value="Butyryl-CoA Dehydrogenase, subunit A, domain 2"/>
    <property type="match status" value="1"/>
</dbReference>
<organism evidence="10">
    <name type="scientific">Singulisphaera sp. Ch08</name>
    <dbReference type="NCBI Taxonomy" id="3120278"/>
    <lineage>
        <taxon>Bacteria</taxon>
        <taxon>Pseudomonadati</taxon>
        <taxon>Planctomycetota</taxon>
        <taxon>Planctomycetia</taxon>
        <taxon>Isosphaerales</taxon>
        <taxon>Isosphaeraceae</taxon>
        <taxon>Singulisphaera</taxon>
    </lineage>
</organism>
<dbReference type="GO" id="GO:0003995">
    <property type="term" value="F:acyl-CoA dehydrogenase activity"/>
    <property type="evidence" value="ECO:0007669"/>
    <property type="project" value="TreeGrafter"/>
</dbReference>
<dbReference type="InterPro" id="IPR037069">
    <property type="entry name" value="AcylCoA_DH/ox_N_sf"/>
</dbReference>
<dbReference type="InterPro" id="IPR009075">
    <property type="entry name" value="AcylCo_DH/oxidase_C"/>
</dbReference>
<feature type="domain" description="Acyl-CoA oxidase/dehydrogenase middle" evidence="8">
    <location>
        <begin position="126"/>
        <end position="219"/>
    </location>
</feature>